<feature type="region of interest" description="Disordered" evidence="13">
    <location>
        <begin position="288"/>
        <end position="315"/>
    </location>
</feature>
<dbReference type="AlphaFoldDB" id="A0AAD9KHI5"/>
<evidence type="ECO:0000256" key="4">
    <source>
        <dbReference type="ARBA" id="ARBA00022840"/>
    </source>
</evidence>
<dbReference type="InterPro" id="IPR008266">
    <property type="entry name" value="Tyr_kinase_AS"/>
</dbReference>
<evidence type="ECO:0000256" key="7">
    <source>
        <dbReference type="ARBA" id="ARBA00051245"/>
    </source>
</evidence>
<dbReference type="PROSITE" id="PS00107">
    <property type="entry name" value="PROTEIN_KINASE_ATP"/>
    <property type="match status" value="1"/>
</dbReference>
<dbReference type="SMART" id="SM00252">
    <property type="entry name" value="SH2"/>
    <property type="match status" value="2"/>
</dbReference>
<evidence type="ECO:0000256" key="13">
    <source>
        <dbReference type="SAM" id="MobiDB-lite"/>
    </source>
</evidence>
<dbReference type="EC" id="2.7.10.2" evidence="8"/>
<dbReference type="EMBL" id="JAODUO010001061">
    <property type="protein sequence ID" value="KAK2171466.1"/>
    <property type="molecule type" value="Genomic_DNA"/>
</dbReference>
<dbReference type="InterPro" id="IPR020635">
    <property type="entry name" value="Tyr_kinase_cat_dom"/>
</dbReference>
<dbReference type="PROSITE" id="PS50001">
    <property type="entry name" value="SH2"/>
    <property type="match status" value="2"/>
</dbReference>
<gene>
    <name evidence="16" type="ORF">NP493_1062g00054</name>
</gene>
<dbReference type="GO" id="GO:0035556">
    <property type="term" value="P:intracellular signal transduction"/>
    <property type="evidence" value="ECO:0007669"/>
    <property type="project" value="InterPro"/>
</dbReference>
<keyword evidence="4 8" id="KW-0067">ATP-binding</keyword>
<keyword evidence="3 8" id="KW-0418">Kinase</keyword>
<dbReference type="FunFam" id="1.10.510.10:FF:000216">
    <property type="entry name" value="Tyrosine-protein kinase SYK"/>
    <property type="match status" value="1"/>
</dbReference>
<evidence type="ECO:0000256" key="11">
    <source>
        <dbReference type="PROSITE-ProRule" id="PRU00191"/>
    </source>
</evidence>
<dbReference type="InterPro" id="IPR000980">
    <property type="entry name" value="SH2"/>
</dbReference>
<dbReference type="InterPro" id="IPR000719">
    <property type="entry name" value="Prot_kinase_dom"/>
</dbReference>
<evidence type="ECO:0000259" key="14">
    <source>
        <dbReference type="PROSITE" id="PS50001"/>
    </source>
</evidence>
<feature type="domain" description="SH2" evidence="14">
    <location>
        <begin position="163"/>
        <end position="256"/>
    </location>
</feature>
<dbReference type="Proteomes" id="UP001209878">
    <property type="component" value="Unassembled WGS sequence"/>
</dbReference>
<dbReference type="Pfam" id="PF00017">
    <property type="entry name" value="SH2"/>
    <property type="match status" value="2"/>
</dbReference>
<feature type="region of interest" description="Disordered" evidence="13">
    <location>
        <begin position="329"/>
        <end position="355"/>
    </location>
</feature>
<evidence type="ECO:0000256" key="5">
    <source>
        <dbReference type="ARBA" id="ARBA00022859"/>
    </source>
</evidence>
<evidence type="ECO:0000256" key="1">
    <source>
        <dbReference type="ARBA" id="ARBA00022679"/>
    </source>
</evidence>
<dbReference type="Pfam" id="PF07714">
    <property type="entry name" value="PK_Tyr_Ser-Thr"/>
    <property type="match status" value="1"/>
</dbReference>
<evidence type="ECO:0000259" key="15">
    <source>
        <dbReference type="PROSITE" id="PS50011"/>
    </source>
</evidence>
<dbReference type="GO" id="GO:0005737">
    <property type="term" value="C:cytoplasm"/>
    <property type="evidence" value="ECO:0007669"/>
    <property type="project" value="InterPro"/>
</dbReference>
<evidence type="ECO:0000256" key="9">
    <source>
        <dbReference type="PIRSR" id="PIRSR000604-1"/>
    </source>
</evidence>
<evidence type="ECO:0000256" key="6">
    <source>
        <dbReference type="ARBA" id="ARBA00023137"/>
    </source>
</evidence>
<dbReference type="Gene3D" id="3.30.505.10">
    <property type="entry name" value="SH2 domain"/>
    <property type="match status" value="2"/>
</dbReference>
<evidence type="ECO:0000256" key="10">
    <source>
        <dbReference type="PIRSR" id="PIRSR000604-2"/>
    </source>
</evidence>
<dbReference type="InterPro" id="IPR011009">
    <property type="entry name" value="Kinase-like_dom_sf"/>
</dbReference>
<dbReference type="GO" id="GO:0004715">
    <property type="term" value="F:non-membrane spanning protein tyrosine kinase activity"/>
    <property type="evidence" value="ECO:0007669"/>
    <property type="project" value="UniProtKB-EC"/>
</dbReference>
<dbReference type="Gene3D" id="1.10.510.10">
    <property type="entry name" value="Transferase(Phosphotransferase) domain 1"/>
    <property type="match status" value="1"/>
</dbReference>
<dbReference type="InterPro" id="IPR012234">
    <property type="entry name" value="Tyr_kinase_non-rcpt_SYK/ZAP70"/>
</dbReference>
<comment type="caution">
    <text evidence="16">The sequence shown here is derived from an EMBL/GenBank/DDBJ whole genome shotgun (WGS) entry which is preliminary data.</text>
</comment>
<dbReference type="PRINTS" id="PR00401">
    <property type="entry name" value="SH2DOMAIN"/>
</dbReference>
<dbReference type="InterPro" id="IPR017441">
    <property type="entry name" value="Protein_kinase_ATP_BS"/>
</dbReference>
<dbReference type="SUPFAM" id="SSF55550">
    <property type="entry name" value="SH2 domain"/>
    <property type="match status" value="2"/>
</dbReference>
<dbReference type="PANTHER" id="PTHR24418">
    <property type="entry name" value="TYROSINE-PROTEIN KINASE"/>
    <property type="match status" value="1"/>
</dbReference>
<dbReference type="GO" id="GO:0002376">
    <property type="term" value="P:immune system process"/>
    <property type="evidence" value="ECO:0007669"/>
    <property type="project" value="UniProtKB-KW"/>
</dbReference>
<evidence type="ECO:0000313" key="17">
    <source>
        <dbReference type="Proteomes" id="UP001209878"/>
    </source>
</evidence>
<feature type="domain" description="Protein kinase" evidence="15">
    <location>
        <begin position="375"/>
        <end position="617"/>
    </location>
</feature>
<keyword evidence="5" id="KW-0391">Immunity</keyword>
<evidence type="ECO:0000256" key="8">
    <source>
        <dbReference type="PIRNR" id="PIRNR000604"/>
    </source>
</evidence>
<dbReference type="SUPFAM" id="SSF56112">
    <property type="entry name" value="Protein kinase-like (PK-like)"/>
    <property type="match status" value="1"/>
</dbReference>
<evidence type="ECO:0000256" key="2">
    <source>
        <dbReference type="ARBA" id="ARBA00022741"/>
    </source>
</evidence>
<dbReference type="GO" id="GO:0005524">
    <property type="term" value="F:ATP binding"/>
    <property type="evidence" value="ECO:0007669"/>
    <property type="project" value="UniProtKB-UniRule"/>
</dbReference>
<name>A0AAD9KHI5_RIDPI</name>
<reference evidence="16" key="1">
    <citation type="journal article" date="2023" name="Mol. Biol. Evol.">
        <title>Third-Generation Sequencing Reveals the Adaptive Role of the Epigenome in Three Deep-Sea Polychaetes.</title>
        <authorList>
            <person name="Perez M."/>
            <person name="Aroh O."/>
            <person name="Sun Y."/>
            <person name="Lan Y."/>
            <person name="Juniper S.K."/>
            <person name="Young C.R."/>
            <person name="Angers B."/>
            <person name="Qian P.Y."/>
        </authorList>
    </citation>
    <scope>NUCLEOTIDE SEQUENCE</scope>
    <source>
        <strain evidence="16">R07B-5</strain>
    </source>
</reference>
<proteinExistence type="inferred from homology"/>
<comment type="catalytic activity">
    <reaction evidence="7 8">
        <text>L-tyrosyl-[protein] + ATP = O-phospho-L-tyrosyl-[protein] + ADP + H(+)</text>
        <dbReference type="Rhea" id="RHEA:10596"/>
        <dbReference type="Rhea" id="RHEA-COMP:10136"/>
        <dbReference type="Rhea" id="RHEA-COMP:20101"/>
        <dbReference type="ChEBI" id="CHEBI:15378"/>
        <dbReference type="ChEBI" id="CHEBI:30616"/>
        <dbReference type="ChEBI" id="CHEBI:46858"/>
        <dbReference type="ChEBI" id="CHEBI:61978"/>
        <dbReference type="ChEBI" id="CHEBI:456216"/>
        <dbReference type="EC" id="2.7.10.2"/>
    </reaction>
</comment>
<dbReference type="InterPro" id="IPR036860">
    <property type="entry name" value="SH2_dom_sf"/>
</dbReference>
<evidence type="ECO:0000256" key="3">
    <source>
        <dbReference type="ARBA" id="ARBA00022777"/>
    </source>
</evidence>
<keyword evidence="11" id="KW-0727">SH2 domain</keyword>
<dbReference type="PRINTS" id="PR00109">
    <property type="entry name" value="TYRKINASE"/>
</dbReference>
<keyword evidence="2 8" id="KW-0547">Nucleotide-binding</keyword>
<evidence type="ECO:0000313" key="16">
    <source>
        <dbReference type="EMBL" id="KAK2171466.1"/>
    </source>
</evidence>
<evidence type="ECO:0000256" key="12">
    <source>
        <dbReference type="PROSITE-ProRule" id="PRU10141"/>
    </source>
</evidence>
<sequence length="617" mass="69689">MAQPSSEKYFFGRIAREQAEKVLKDTGLHEGLFLLRESMSVFGNYVLSIVHEGRIHHYCIERQSDGTVMIQDGKKFPGPIELIRHHTNNLDGLLTKPVRPCVREKGTSPMAWPGVTYLDLDQMIIAKAKEKNLKGTQLETCLGPQRAKFVMSIAKELHQEQPWYHGKIDRNEADNVMMQSGHHDGKFLVRDRDQKTYALSLSYKKVTKHYKIEKLMINGEEKYAIEDGPRFTSLMDMVAHYHNKPDGLLCKLTKDCVCKNYNKRTKLEPDSQKNVAYGLFTGDLQAEDDVGATGGTPPPGVHNGIGSRRSQQGLMGSAMVKDTTWDEPEDISDAQRRPNLPPRPLSTISTDDESQKIYDSVPHTEEVFNLDKRDLEIKEKLGAGNFGSVLRGNYRRAGRVIPVAIKTLKKEELESGESGIMIEAKLMAGLKHRNIVRMIGVCKSAGESIMLVLELASLGPLHKYLHSHTEMSMSKVTELMCQVADGMAYLESNNFVHRDLAARNVLLVSESFAKISDFGMSRALGLDSDYYTAKTAGKWPLKWYAPECIYYFKFDSSSDVWSYGITLWEATSYGEKPYKGLRGSEILSQIERGRRLLKPPKCPSAVYAIMERCWQFK</sequence>
<feature type="binding site" evidence="10">
    <location>
        <begin position="381"/>
        <end position="389"/>
    </location>
    <ligand>
        <name>ATP</name>
        <dbReference type="ChEBI" id="CHEBI:30616"/>
    </ligand>
</feature>
<dbReference type="PROSITE" id="PS50011">
    <property type="entry name" value="PROTEIN_KINASE_DOM"/>
    <property type="match status" value="1"/>
</dbReference>
<keyword evidence="6 8" id="KW-0829">Tyrosine-protein kinase</keyword>
<dbReference type="InterPro" id="IPR001245">
    <property type="entry name" value="Ser-Thr/Tyr_kinase_cat_dom"/>
</dbReference>
<dbReference type="SMART" id="SM00219">
    <property type="entry name" value="TyrKc"/>
    <property type="match status" value="1"/>
</dbReference>
<dbReference type="InterPro" id="IPR050198">
    <property type="entry name" value="Non-receptor_tyrosine_kinases"/>
</dbReference>
<feature type="domain" description="SH2" evidence="14">
    <location>
        <begin position="9"/>
        <end position="101"/>
    </location>
</feature>
<organism evidence="16 17">
    <name type="scientific">Ridgeia piscesae</name>
    <name type="common">Tubeworm</name>
    <dbReference type="NCBI Taxonomy" id="27915"/>
    <lineage>
        <taxon>Eukaryota</taxon>
        <taxon>Metazoa</taxon>
        <taxon>Spiralia</taxon>
        <taxon>Lophotrochozoa</taxon>
        <taxon>Annelida</taxon>
        <taxon>Polychaeta</taxon>
        <taxon>Sedentaria</taxon>
        <taxon>Canalipalpata</taxon>
        <taxon>Sabellida</taxon>
        <taxon>Siboglinidae</taxon>
        <taxon>Ridgeia</taxon>
    </lineage>
</organism>
<dbReference type="PIRSF" id="PIRSF000604">
    <property type="entry name" value="TyrPK_SYK"/>
    <property type="match status" value="1"/>
</dbReference>
<feature type="binding site" evidence="10 12">
    <location>
        <position position="406"/>
    </location>
    <ligand>
        <name>ATP</name>
        <dbReference type="ChEBI" id="CHEBI:30616"/>
    </ligand>
</feature>
<keyword evidence="1 8" id="KW-0808">Transferase</keyword>
<keyword evidence="17" id="KW-1185">Reference proteome</keyword>
<feature type="active site" description="Proton acceptor" evidence="9">
    <location>
        <position position="499"/>
    </location>
</feature>
<accession>A0AAD9KHI5</accession>
<comment type="similarity">
    <text evidence="8">Belongs to the protein kinase superfamily. Tyr protein kinase family. SYK/ZAP-70 subfamily.</text>
</comment>
<dbReference type="PROSITE" id="PS00109">
    <property type="entry name" value="PROTEIN_KINASE_TYR"/>
    <property type="match status" value="1"/>
</dbReference>
<protein>
    <recommendedName>
        <fullName evidence="8">Tyrosine-protein kinase</fullName>
        <ecNumber evidence="8">2.7.10.2</ecNumber>
    </recommendedName>
</protein>